<dbReference type="AlphaFoldDB" id="A0A8K0SNY2"/>
<protein>
    <submittedName>
        <fullName evidence="1">Uncharacterized protein</fullName>
    </submittedName>
</protein>
<dbReference type="CDD" id="cd10170">
    <property type="entry name" value="ASKHA_NBD_HSP70"/>
    <property type="match status" value="1"/>
</dbReference>
<keyword evidence="2" id="KW-1185">Reference proteome</keyword>
<dbReference type="Gene3D" id="3.30.420.40">
    <property type="match status" value="1"/>
</dbReference>
<evidence type="ECO:0000313" key="1">
    <source>
        <dbReference type="EMBL" id="KAH7310897.1"/>
    </source>
</evidence>
<dbReference type="InterPro" id="IPR043129">
    <property type="entry name" value="ATPase_NBD"/>
</dbReference>
<gene>
    <name evidence="1" type="ORF">B0I35DRAFT_482173</name>
</gene>
<comment type="caution">
    <text evidence="1">The sequence shown here is derived from an EMBL/GenBank/DDBJ whole genome shotgun (WGS) entry which is preliminary data.</text>
</comment>
<name>A0A8K0SNY2_9HYPO</name>
<accession>A0A8K0SNY2</accession>
<sequence>MSAGPDLLFGIDVGMSCTGIAYINRARGNNSVQTFNQWPGQRVEDKVPTRLAYQNATSKPSSWGFQCDSDHSATVREWFKIEFGKQDIPQGPVNGLYRDFLVCLYEMMTSEFEPEVLNGKRWDDAVIHFLFSVPATWSEDTVAKFRTIAHQAGFGRCPRHEVRTSLTEPHAIAAYTMAEEQFIKDNENIMIVDAGGIDCGATYIDADFERLLENKLQKLVQHLDMPPKHAAWKMRSSEHFQSNKKELGSNRWKADDIFLIQIPGLRYPMTDDSLGVRGGELQIHWYEVQNLFDTQVSRITRLMVEIMDRLCRSKQNRFGKIGDTIHDGKTIQYKYYVEFDTELDTSMRKARIPIMTTLATDIPIFDEHGIVRSHTTLEADLSQVSQKNISQKHAIFSRSRKKNSVQVFFLIEAEVGVADVKFRCLDCQTNRQLSDNTAIEIEVDKNMELMRASALVRED</sequence>
<dbReference type="EMBL" id="JAGPNK010000012">
    <property type="protein sequence ID" value="KAH7310897.1"/>
    <property type="molecule type" value="Genomic_DNA"/>
</dbReference>
<reference evidence="1" key="1">
    <citation type="journal article" date="2021" name="Nat. Commun.">
        <title>Genetic determinants of endophytism in the Arabidopsis root mycobiome.</title>
        <authorList>
            <person name="Mesny F."/>
            <person name="Miyauchi S."/>
            <person name="Thiergart T."/>
            <person name="Pickel B."/>
            <person name="Atanasova L."/>
            <person name="Karlsson M."/>
            <person name="Huettel B."/>
            <person name="Barry K.W."/>
            <person name="Haridas S."/>
            <person name="Chen C."/>
            <person name="Bauer D."/>
            <person name="Andreopoulos W."/>
            <person name="Pangilinan J."/>
            <person name="LaButti K."/>
            <person name="Riley R."/>
            <person name="Lipzen A."/>
            <person name="Clum A."/>
            <person name="Drula E."/>
            <person name="Henrissat B."/>
            <person name="Kohler A."/>
            <person name="Grigoriev I.V."/>
            <person name="Martin F.M."/>
            <person name="Hacquard S."/>
        </authorList>
    </citation>
    <scope>NUCLEOTIDE SEQUENCE</scope>
    <source>
        <strain evidence="1">MPI-CAGE-CH-0235</strain>
    </source>
</reference>
<dbReference type="OrthoDB" id="2394218at2759"/>
<proteinExistence type="predicted"/>
<dbReference type="SUPFAM" id="SSF53067">
    <property type="entry name" value="Actin-like ATPase domain"/>
    <property type="match status" value="1"/>
</dbReference>
<dbReference type="PANTHER" id="PTHR42749">
    <property type="entry name" value="CELL SHAPE-DETERMINING PROTEIN MREB"/>
    <property type="match status" value="1"/>
</dbReference>
<dbReference type="Proteomes" id="UP000813444">
    <property type="component" value="Unassembled WGS sequence"/>
</dbReference>
<organism evidence="1 2">
    <name type="scientific">Stachybotrys elegans</name>
    <dbReference type="NCBI Taxonomy" id="80388"/>
    <lineage>
        <taxon>Eukaryota</taxon>
        <taxon>Fungi</taxon>
        <taxon>Dikarya</taxon>
        <taxon>Ascomycota</taxon>
        <taxon>Pezizomycotina</taxon>
        <taxon>Sordariomycetes</taxon>
        <taxon>Hypocreomycetidae</taxon>
        <taxon>Hypocreales</taxon>
        <taxon>Stachybotryaceae</taxon>
        <taxon>Stachybotrys</taxon>
    </lineage>
</organism>
<evidence type="ECO:0000313" key="2">
    <source>
        <dbReference type="Proteomes" id="UP000813444"/>
    </source>
</evidence>
<dbReference type="PANTHER" id="PTHR42749:SF1">
    <property type="entry name" value="CELL SHAPE-DETERMINING PROTEIN MREB"/>
    <property type="match status" value="1"/>
</dbReference>